<dbReference type="EMBL" id="CAJEWN010000758">
    <property type="protein sequence ID" value="CAD2189601.1"/>
    <property type="molecule type" value="Genomic_DNA"/>
</dbReference>
<evidence type="ECO:0000256" key="2">
    <source>
        <dbReference type="SAM" id="Phobius"/>
    </source>
</evidence>
<organism evidence="3 4">
    <name type="scientific">Meloidogyne enterolobii</name>
    <name type="common">Root-knot nematode worm</name>
    <name type="synonym">Meloidogyne mayaguensis</name>
    <dbReference type="NCBI Taxonomy" id="390850"/>
    <lineage>
        <taxon>Eukaryota</taxon>
        <taxon>Metazoa</taxon>
        <taxon>Ecdysozoa</taxon>
        <taxon>Nematoda</taxon>
        <taxon>Chromadorea</taxon>
        <taxon>Rhabditida</taxon>
        <taxon>Tylenchina</taxon>
        <taxon>Tylenchomorpha</taxon>
        <taxon>Tylenchoidea</taxon>
        <taxon>Meloidogynidae</taxon>
        <taxon>Meloidogyninae</taxon>
        <taxon>Meloidogyne</taxon>
    </lineage>
</organism>
<dbReference type="Proteomes" id="UP000580250">
    <property type="component" value="Unassembled WGS sequence"/>
</dbReference>
<accession>A0A6V7WRD6</accession>
<keyword evidence="2" id="KW-0812">Transmembrane</keyword>
<proteinExistence type="predicted"/>
<feature type="transmembrane region" description="Helical" evidence="2">
    <location>
        <begin position="89"/>
        <end position="109"/>
    </location>
</feature>
<evidence type="ECO:0000313" key="4">
    <source>
        <dbReference type="Proteomes" id="UP000580250"/>
    </source>
</evidence>
<feature type="region of interest" description="Disordered" evidence="1">
    <location>
        <begin position="1"/>
        <end position="23"/>
    </location>
</feature>
<name>A0A6V7WRD6_MELEN</name>
<feature type="compositionally biased region" description="Basic and acidic residues" evidence="1">
    <location>
        <begin position="9"/>
        <end position="23"/>
    </location>
</feature>
<evidence type="ECO:0000256" key="1">
    <source>
        <dbReference type="SAM" id="MobiDB-lite"/>
    </source>
</evidence>
<dbReference type="AlphaFoldDB" id="A0A6V7WRD6"/>
<evidence type="ECO:0000313" key="3">
    <source>
        <dbReference type="EMBL" id="CAD2189601.1"/>
    </source>
</evidence>
<keyword evidence="2" id="KW-1133">Transmembrane helix</keyword>
<sequence>MPPLNPIDGPRRSLESSQLSDREKSQIIENPFRTAGFSYADSFSYTKDGSTEYVNPRFCRPFPPLSSNGNISIFTKTEQKLASFSKGGYYFLTFLCVSLLILSSFLYYFPNCDDSILKKEENKFLIEKQKEIQNQETFSINYKENQQNIITGLSVQPITSVVLYKGGEMIKINSTKIIKEISQNITTAIVKRILNENNSDFGICPWEKKKEEILKNEENKFLIEEKRQKKIKIKYKNYFQLN</sequence>
<gene>
    <name evidence="3" type="ORF">MENT_LOCUS42330</name>
</gene>
<reference evidence="3 4" key="1">
    <citation type="submission" date="2020-08" db="EMBL/GenBank/DDBJ databases">
        <authorList>
            <person name="Koutsovoulos G."/>
            <person name="Danchin GJ E."/>
        </authorList>
    </citation>
    <scope>NUCLEOTIDE SEQUENCE [LARGE SCALE GENOMIC DNA]</scope>
</reference>
<keyword evidence="2" id="KW-0472">Membrane</keyword>
<comment type="caution">
    <text evidence="3">The sequence shown here is derived from an EMBL/GenBank/DDBJ whole genome shotgun (WGS) entry which is preliminary data.</text>
</comment>
<protein>
    <submittedName>
        <fullName evidence="3">Uncharacterized protein</fullName>
    </submittedName>
</protein>